<proteinExistence type="predicted"/>
<evidence type="ECO:0000313" key="1">
    <source>
        <dbReference type="EMBL" id="CAH1646859.1"/>
    </source>
</evidence>
<protein>
    <submittedName>
        <fullName evidence="1">Uncharacterized protein</fullName>
    </submittedName>
</protein>
<dbReference type="InterPro" id="IPR001611">
    <property type="entry name" value="Leu-rich_rpt"/>
</dbReference>
<sequence length="474" mass="53290">MYDVGNYEERAGSRAWRPMPPQFVTFVPYACGQLEASFEVRVNVECQGQYYGVDDKKKNKRLSQRRLGAYSTRRALVVPSGSVLAVARAPTAANLVLDDGVVLVHAVMDSAENLVEIAFRRCVTIPRMLIQVIGWSVPHHEFLSRLTIRWAALDAIALYEFSKFLSNVNLTEICLDDSPVKGRNYEVLLASPNHLRYLSLARCNLDDEDTARLAMHLQYPRPAASTLAVLLLAANRVGDAGAAALADALRSNRTLRCLNLSGNVISDVGAISIFDTLTEFPLTTDEIIKKRLRFLEYLKLKSEVYDKCVRQLILERNHDEARAMRRRPTMQAPQRRISVKASQFSNALYQKAETLANDLVGMFTDPFSVEQTVTRSDHTYCIGNTSLCWLNLSYNNLEYSSLGALYEALVHQQWLGPRAAPGLLRVNVDGNRLPVDCDQLFLIEDLLDKARCSKSRQIKHVVEKLRPGRVRSSS</sequence>
<accession>A0A9P0IGG9</accession>
<dbReference type="SMART" id="SM00368">
    <property type="entry name" value="LRR_RI"/>
    <property type="match status" value="3"/>
</dbReference>
<dbReference type="Proteomes" id="UP001153321">
    <property type="component" value="Chromosome 8"/>
</dbReference>
<keyword evidence="2" id="KW-1185">Reference proteome</keyword>
<dbReference type="SUPFAM" id="SSF52047">
    <property type="entry name" value="RNI-like"/>
    <property type="match status" value="1"/>
</dbReference>
<dbReference type="Gene3D" id="3.80.10.10">
    <property type="entry name" value="Ribonuclease Inhibitor"/>
    <property type="match status" value="1"/>
</dbReference>
<name>A0A9P0IGG9_SPOLI</name>
<dbReference type="PANTHER" id="PTHR46984">
    <property type="entry name" value="LEUCINE-RICH REPEAT-CONTAINING PROTEIN 71"/>
    <property type="match status" value="1"/>
</dbReference>
<dbReference type="InterPro" id="IPR053040">
    <property type="entry name" value="LRR-containing_protein_71"/>
</dbReference>
<dbReference type="EMBL" id="LR824539">
    <property type="protein sequence ID" value="CAH1646859.1"/>
    <property type="molecule type" value="Genomic_DNA"/>
</dbReference>
<dbReference type="AlphaFoldDB" id="A0A9P0IGG9"/>
<reference evidence="1" key="1">
    <citation type="submission" date="2022-02" db="EMBL/GenBank/DDBJ databases">
        <authorList>
            <person name="King R."/>
        </authorList>
    </citation>
    <scope>NUCLEOTIDE SEQUENCE</scope>
</reference>
<organism evidence="1 2">
    <name type="scientific">Spodoptera littoralis</name>
    <name type="common">Egyptian cotton leafworm</name>
    <dbReference type="NCBI Taxonomy" id="7109"/>
    <lineage>
        <taxon>Eukaryota</taxon>
        <taxon>Metazoa</taxon>
        <taxon>Ecdysozoa</taxon>
        <taxon>Arthropoda</taxon>
        <taxon>Hexapoda</taxon>
        <taxon>Insecta</taxon>
        <taxon>Pterygota</taxon>
        <taxon>Neoptera</taxon>
        <taxon>Endopterygota</taxon>
        <taxon>Lepidoptera</taxon>
        <taxon>Glossata</taxon>
        <taxon>Ditrysia</taxon>
        <taxon>Noctuoidea</taxon>
        <taxon>Noctuidae</taxon>
        <taxon>Amphipyrinae</taxon>
        <taxon>Spodoptera</taxon>
    </lineage>
</organism>
<evidence type="ECO:0000313" key="2">
    <source>
        <dbReference type="Proteomes" id="UP001153321"/>
    </source>
</evidence>
<dbReference type="InterPro" id="IPR032675">
    <property type="entry name" value="LRR_dom_sf"/>
</dbReference>
<dbReference type="PANTHER" id="PTHR46984:SF1">
    <property type="entry name" value="LEUCINE-RICH REPEAT-CONTAINING PROTEIN 71"/>
    <property type="match status" value="1"/>
</dbReference>
<gene>
    <name evidence="1" type="ORF">SPLIT_LOCUS12210</name>
</gene>
<dbReference type="Pfam" id="PF13516">
    <property type="entry name" value="LRR_6"/>
    <property type="match status" value="2"/>
</dbReference>